<evidence type="ECO:0000313" key="12">
    <source>
        <dbReference type="Proteomes" id="UP000630353"/>
    </source>
</evidence>
<keyword evidence="6" id="KW-0547">Nucleotide-binding</keyword>
<comment type="caution">
    <text evidence="11">The sequence shown here is derived from an EMBL/GenBank/DDBJ whole genome shotgun (WGS) entry which is preliminary data.</text>
</comment>
<dbReference type="CDD" id="cd03257">
    <property type="entry name" value="ABC_NikE_OppD_transporters"/>
    <property type="match status" value="2"/>
</dbReference>
<keyword evidence="3" id="KW-0813">Transport</keyword>
<gene>
    <name evidence="11" type="ORF">GCM10017083_52010</name>
</gene>
<dbReference type="InterPro" id="IPR017871">
    <property type="entry name" value="ABC_transporter-like_CS"/>
</dbReference>
<dbReference type="PANTHER" id="PTHR43297">
    <property type="entry name" value="OLIGOPEPTIDE TRANSPORT ATP-BINDING PROTEIN APPD"/>
    <property type="match status" value="1"/>
</dbReference>
<dbReference type="InterPro" id="IPR013563">
    <property type="entry name" value="Oligopep_ABC_C"/>
</dbReference>
<dbReference type="GO" id="GO:0015833">
    <property type="term" value="P:peptide transport"/>
    <property type="evidence" value="ECO:0007669"/>
    <property type="project" value="InterPro"/>
</dbReference>
<accession>A0A918XWZ4</accession>
<dbReference type="InterPro" id="IPR003439">
    <property type="entry name" value="ABC_transporter-like_ATP-bd"/>
</dbReference>
<dbReference type="Proteomes" id="UP000630353">
    <property type="component" value="Unassembled WGS sequence"/>
</dbReference>
<dbReference type="PANTHER" id="PTHR43297:SF14">
    <property type="entry name" value="ATPASE AAA-TYPE CORE DOMAIN-CONTAINING PROTEIN"/>
    <property type="match status" value="1"/>
</dbReference>
<comment type="similarity">
    <text evidence="2">Belongs to the ABC transporter superfamily.</text>
</comment>
<evidence type="ECO:0000313" key="11">
    <source>
        <dbReference type="EMBL" id="GHD62761.1"/>
    </source>
</evidence>
<name>A0A918XWZ4_9PROT</name>
<dbReference type="PROSITE" id="PS00211">
    <property type="entry name" value="ABC_TRANSPORTER_1"/>
    <property type="match status" value="1"/>
</dbReference>
<dbReference type="Pfam" id="PF08352">
    <property type="entry name" value="oligo_HPY"/>
    <property type="match status" value="1"/>
</dbReference>
<keyword evidence="4" id="KW-1003">Cell membrane</keyword>
<dbReference type="AlphaFoldDB" id="A0A918XWZ4"/>
<dbReference type="GO" id="GO:0005524">
    <property type="term" value="F:ATP binding"/>
    <property type="evidence" value="ECO:0007669"/>
    <property type="project" value="UniProtKB-KW"/>
</dbReference>
<dbReference type="Gene3D" id="3.40.50.300">
    <property type="entry name" value="P-loop containing nucleotide triphosphate hydrolases"/>
    <property type="match status" value="2"/>
</dbReference>
<dbReference type="SMART" id="SM00382">
    <property type="entry name" value="AAA"/>
    <property type="match status" value="2"/>
</dbReference>
<evidence type="ECO:0000256" key="1">
    <source>
        <dbReference type="ARBA" id="ARBA00004417"/>
    </source>
</evidence>
<dbReference type="FunFam" id="3.40.50.300:FF:002585">
    <property type="entry name" value="Glutathione import ATP-binding protein GsiA"/>
    <property type="match status" value="1"/>
</dbReference>
<dbReference type="GO" id="GO:0005886">
    <property type="term" value="C:plasma membrane"/>
    <property type="evidence" value="ECO:0007669"/>
    <property type="project" value="UniProtKB-SubCell"/>
</dbReference>
<evidence type="ECO:0000256" key="2">
    <source>
        <dbReference type="ARBA" id="ARBA00005417"/>
    </source>
</evidence>
<comment type="subcellular location">
    <subcellularLocation>
        <location evidence="1">Cell inner membrane</location>
        <topology evidence="1">Peripheral membrane protein</topology>
    </subcellularLocation>
</comment>
<dbReference type="Pfam" id="PF00005">
    <property type="entry name" value="ABC_tran"/>
    <property type="match status" value="2"/>
</dbReference>
<protein>
    <submittedName>
        <fullName evidence="11">ABC transporter ATP-binding protein</fullName>
    </submittedName>
</protein>
<evidence type="ECO:0000256" key="5">
    <source>
        <dbReference type="ARBA" id="ARBA00022519"/>
    </source>
</evidence>
<dbReference type="GO" id="GO:0016887">
    <property type="term" value="F:ATP hydrolysis activity"/>
    <property type="evidence" value="ECO:0007669"/>
    <property type="project" value="InterPro"/>
</dbReference>
<reference evidence="11" key="1">
    <citation type="journal article" date="2014" name="Int. J. Syst. Evol. Microbiol.">
        <title>Complete genome sequence of Corynebacterium casei LMG S-19264T (=DSM 44701T), isolated from a smear-ripened cheese.</title>
        <authorList>
            <consortium name="US DOE Joint Genome Institute (JGI-PGF)"/>
            <person name="Walter F."/>
            <person name="Albersmeier A."/>
            <person name="Kalinowski J."/>
            <person name="Ruckert C."/>
        </authorList>
    </citation>
    <scope>NUCLEOTIDE SEQUENCE</scope>
    <source>
        <strain evidence="11">KCTC 42651</strain>
    </source>
</reference>
<dbReference type="InterPro" id="IPR027417">
    <property type="entry name" value="P-loop_NTPase"/>
</dbReference>
<keyword evidence="8" id="KW-1278">Translocase</keyword>
<dbReference type="EMBL" id="BMZS01000015">
    <property type="protein sequence ID" value="GHD62761.1"/>
    <property type="molecule type" value="Genomic_DNA"/>
</dbReference>
<organism evidence="11 12">
    <name type="scientific">Thalassobaculum fulvum</name>
    <dbReference type="NCBI Taxonomy" id="1633335"/>
    <lineage>
        <taxon>Bacteria</taxon>
        <taxon>Pseudomonadati</taxon>
        <taxon>Pseudomonadota</taxon>
        <taxon>Alphaproteobacteria</taxon>
        <taxon>Rhodospirillales</taxon>
        <taxon>Thalassobaculaceae</taxon>
        <taxon>Thalassobaculum</taxon>
    </lineage>
</organism>
<sequence>MAEKPEKSVLLDIKDLRIEGYSDEKWIEIVHGVSLTLRRGEVLGLIGESGAGKSTIGLAAMGYARDGCRISGGSVEFDGMELTTSTEAELRVLRGSRIAYVAQSAAASFNPAHTLIEQHVEAPLHYRMRKRTEAQEDAMELYERLRLPNPQEIGFRYPHQVSGGQLQRAMTAMAMACRPDLIIFDEPTTALDVTTQIEVLAAIRDIVDQFDTAAIYITHDLAVVAQMADKIKVLLKGDEVEESSTIEMLEHPKEEYTRSLWAVRSFKRPQKARPGGDAVPVVSVQHVDAAYGQTKVLDDVSFDIHAGMTVAVVGESGSGKSTTARCITGLLPPTAGKILFNGEELPPSYRNRTKDQLRQAQMIYQMADTALNPKVKIHEIIGRPAQFYSGLSGAALKARVDELLDLIELEPSQYYNRYPPELSGGQKQRIGIARALAADPTFIICDEVTSALDQLVAEGILKLLDKLQRELDLAYMFITHDLATVRAIADEVVVMRRGKVVEQGPKDEMFTPPHHPYTDLLLSSVPEMDPNWLSTVLEERGVDNVGEAANI</sequence>
<dbReference type="SUPFAM" id="SSF52540">
    <property type="entry name" value="P-loop containing nucleoside triphosphate hydrolases"/>
    <property type="match status" value="2"/>
</dbReference>
<evidence type="ECO:0000256" key="3">
    <source>
        <dbReference type="ARBA" id="ARBA00022448"/>
    </source>
</evidence>
<dbReference type="PROSITE" id="PS50893">
    <property type="entry name" value="ABC_TRANSPORTER_2"/>
    <property type="match status" value="2"/>
</dbReference>
<evidence type="ECO:0000256" key="6">
    <source>
        <dbReference type="ARBA" id="ARBA00022741"/>
    </source>
</evidence>
<feature type="domain" description="ABC transporter" evidence="10">
    <location>
        <begin position="11"/>
        <end position="261"/>
    </location>
</feature>
<keyword evidence="7 11" id="KW-0067">ATP-binding</keyword>
<dbReference type="InterPro" id="IPR003593">
    <property type="entry name" value="AAA+_ATPase"/>
</dbReference>
<evidence type="ECO:0000259" key="10">
    <source>
        <dbReference type="PROSITE" id="PS50893"/>
    </source>
</evidence>
<reference evidence="11" key="2">
    <citation type="submission" date="2020-09" db="EMBL/GenBank/DDBJ databases">
        <authorList>
            <person name="Sun Q."/>
            <person name="Kim S."/>
        </authorList>
    </citation>
    <scope>NUCLEOTIDE SEQUENCE</scope>
    <source>
        <strain evidence="11">KCTC 42651</strain>
    </source>
</reference>
<feature type="domain" description="ABC transporter" evidence="10">
    <location>
        <begin position="282"/>
        <end position="522"/>
    </location>
</feature>
<evidence type="ECO:0000256" key="4">
    <source>
        <dbReference type="ARBA" id="ARBA00022475"/>
    </source>
</evidence>
<keyword evidence="12" id="KW-1185">Reference proteome</keyword>
<dbReference type="InterPro" id="IPR050388">
    <property type="entry name" value="ABC_Ni/Peptide_Import"/>
</dbReference>
<evidence type="ECO:0000256" key="7">
    <source>
        <dbReference type="ARBA" id="ARBA00022840"/>
    </source>
</evidence>
<keyword evidence="5" id="KW-0997">Cell inner membrane</keyword>
<dbReference type="RefSeq" id="WP_189995269.1">
    <property type="nucleotide sequence ID" value="NZ_BMZS01000015.1"/>
</dbReference>
<evidence type="ECO:0000256" key="9">
    <source>
        <dbReference type="ARBA" id="ARBA00023136"/>
    </source>
</evidence>
<keyword evidence="9" id="KW-0472">Membrane</keyword>
<evidence type="ECO:0000256" key="8">
    <source>
        <dbReference type="ARBA" id="ARBA00022967"/>
    </source>
</evidence>
<proteinExistence type="inferred from homology"/>